<keyword evidence="3" id="KW-1185">Reference proteome</keyword>
<dbReference type="Gene3D" id="2.60.120.10">
    <property type="entry name" value="Jelly Rolls"/>
    <property type="match status" value="1"/>
</dbReference>
<accession>A0A098THA0</accession>
<dbReference type="OrthoDB" id="510157at2"/>
<name>A0A098THA0_9CYAN</name>
<dbReference type="AlphaFoldDB" id="A0A098THA0"/>
<gene>
    <name evidence="2" type="ORF">DO97_20700</name>
</gene>
<comment type="caution">
    <text evidence="2">The sequence shown here is derived from an EMBL/GenBank/DDBJ whole genome shotgun (WGS) entry which is preliminary data.</text>
</comment>
<dbReference type="InterPro" id="IPR011051">
    <property type="entry name" value="RmlC_Cupin_sf"/>
</dbReference>
<reference evidence="2 3" key="1">
    <citation type="journal article" date="2014" name="Mol. Ecol.">
        <title>Evolution of Synechococcus.</title>
        <authorList>
            <person name="Dvorak P."/>
            <person name="Casamatta D."/>
            <person name="Hasler P."/>
            <person name="Poulickova A."/>
            <person name="Ondrej V."/>
            <person name="Sanges R."/>
        </authorList>
    </citation>
    <scope>NUCLEOTIDE SEQUENCE [LARGE SCALE GENOMIC DNA]</scope>
    <source>
        <strain evidence="2 3">CAUP A 1101</strain>
    </source>
</reference>
<organism evidence="2 3">
    <name type="scientific">Neosynechococcus sphagnicola sy1</name>
    <dbReference type="NCBI Taxonomy" id="1497020"/>
    <lineage>
        <taxon>Bacteria</taxon>
        <taxon>Bacillati</taxon>
        <taxon>Cyanobacteriota</taxon>
        <taxon>Cyanophyceae</taxon>
        <taxon>Neosynechococcales</taxon>
        <taxon>Neosynechococcaceae</taxon>
        <taxon>Neosynechococcus</taxon>
    </lineage>
</organism>
<dbReference type="Pfam" id="PF07883">
    <property type="entry name" value="Cupin_2"/>
    <property type="match status" value="1"/>
</dbReference>
<evidence type="ECO:0000313" key="2">
    <source>
        <dbReference type="EMBL" id="KGF71411.1"/>
    </source>
</evidence>
<dbReference type="STRING" id="1497020.DO97_20700"/>
<evidence type="ECO:0000313" key="3">
    <source>
        <dbReference type="Proteomes" id="UP000030170"/>
    </source>
</evidence>
<dbReference type="EMBL" id="JJML01000083">
    <property type="protein sequence ID" value="KGF71411.1"/>
    <property type="molecule type" value="Genomic_DNA"/>
</dbReference>
<dbReference type="CDD" id="cd02230">
    <property type="entry name" value="cupin_HP0902-like"/>
    <property type="match status" value="1"/>
</dbReference>
<feature type="domain" description="Cupin type-2" evidence="1">
    <location>
        <begin position="43"/>
        <end position="99"/>
    </location>
</feature>
<sequence>MLTSSKNNAELAVNLQELADYTKPGVSRKALVKDEQNSFSLLCLTAGTEIHEHTAPRPVSVTVIEGRGVLTLGGQEITLQQGVFVYMPANTPHALHALENLAFLHT</sequence>
<dbReference type="Proteomes" id="UP000030170">
    <property type="component" value="Unassembled WGS sequence"/>
</dbReference>
<dbReference type="InterPro" id="IPR014710">
    <property type="entry name" value="RmlC-like_jellyroll"/>
</dbReference>
<dbReference type="SUPFAM" id="SSF51182">
    <property type="entry name" value="RmlC-like cupins"/>
    <property type="match status" value="1"/>
</dbReference>
<protein>
    <submittedName>
        <fullName evidence="2">Cupin</fullName>
    </submittedName>
</protein>
<proteinExistence type="predicted"/>
<dbReference type="InterPro" id="IPR013096">
    <property type="entry name" value="Cupin_2"/>
</dbReference>
<dbReference type="PANTHER" id="PTHR37694">
    <property type="entry name" value="SLR8022 PROTEIN"/>
    <property type="match status" value="1"/>
</dbReference>
<evidence type="ECO:0000259" key="1">
    <source>
        <dbReference type="Pfam" id="PF07883"/>
    </source>
</evidence>
<dbReference type="PANTHER" id="PTHR37694:SF1">
    <property type="entry name" value="SLR8022 PROTEIN"/>
    <property type="match status" value="1"/>
</dbReference>